<evidence type="ECO:0000313" key="3">
    <source>
        <dbReference type="Proteomes" id="UP000663881"/>
    </source>
</evidence>
<name>A0A819NS63_9BILA</name>
<protein>
    <submittedName>
        <fullName evidence="2">Uncharacterized protein</fullName>
    </submittedName>
</protein>
<sequence>MYVINSLDLSFINKIYNYFPNEMYVIVNSLSSSLLKESMKFLTSHGHFIELGKCDVFSKSSITMFDFQENCNLHIIDLALLTYNEQETFNEILHDMKYGTEQGIFKSIELTLIHSPINIMDIFTCRSRDLPMDKSIIQITNYNQSLTIQNSAKKEFFLLMVGWPDVRLNVTPQ</sequence>
<dbReference type="Proteomes" id="UP000663891">
    <property type="component" value="Unassembled WGS sequence"/>
</dbReference>
<comment type="caution">
    <text evidence="2">The sequence shown here is derived from an EMBL/GenBank/DDBJ whole genome shotgun (WGS) entry which is preliminary data.</text>
</comment>
<evidence type="ECO:0000313" key="1">
    <source>
        <dbReference type="EMBL" id="CAF1476149.1"/>
    </source>
</evidence>
<dbReference type="EMBL" id="CAJOAY010003084">
    <property type="protein sequence ID" value="CAF4001040.1"/>
    <property type="molecule type" value="Genomic_DNA"/>
</dbReference>
<dbReference type="Proteomes" id="UP000663881">
    <property type="component" value="Unassembled WGS sequence"/>
</dbReference>
<proteinExistence type="predicted"/>
<dbReference type="AlphaFoldDB" id="A0A819NS63"/>
<dbReference type="EMBL" id="CAJNON010001628">
    <property type="protein sequence ID" value="CAF1476149.1"/>
    <property type="molecule type" value="Genomic_DNA"/>
</dbReference>
<evidence type="ECO:0000313" key="2">
    <source>
        <dbReference type="EMBL" id="CAF4001040.1"/>
    </source>
</evidence>
<organism evidence="2 3">
    <name type="scientific">Adineta steineri</name>
    <dbReference type="NCBI Taxonomy" id="433720"/>
    <lineage>
        <taxon>Eukaryota</taxon>
        <taxon>Metazoa</taxon>
        <taxon>Spiralia</taxon>
        <taxon>Gnathifera</taxon>
        <taxon>Rotifera</taxon>
        <taxon>Eurotatoria</taxon>
        <taxon>Bdelloidea</taxon>
        <taxon>Adinetida</taxon>
        <taxon>Adinetidae</taxon>
        <taxon>Adineta</taxon>
    </lineage>
</organism>
<gene>
    <name evidence="2" type="ORF">OKA104_LOCUS29786</name>
    <name evidence="1" type="ORF">VCS650_LOCUS40903</name>
</gene>
<accession>A0A819NS63</accession>
<dbReference type="Gene3D" id="3.90.180.10">
    <property type="entry name" value="Medium-chain alcohol dehydrogenases, catalytic domain"/>
    <property type="match status" value="1"/>
</dbReference>
<reference evidence="2" key="1">
    <citation type="submission" date="2021-02" db="EMBL/GenBank/DDBJ databases">
        <authorList>
            <person name="Nowell W R."/>
        </authorList>
    </citation>
    <scope>NUCLEOTIDE SEQUENCE</scope>
</reference>